<keyword evidence="7" id="KW-0807">Transducer</keyword>
<feature type="transmembrane region" description="Helical" evidence="8">
    <location>
        <begin position="57"/>
        <end position="77"/>
    </location>
</feature>
<keyword evidence="6" id="KW-0675">Receptor</keyword>
<name>A0A8J2J917_9HEXA</name>
<evidence type="ECO:0000256" key="6">
    <source>
        <dbReference type="ARBA" id="ARBA00023170"/>
    </source>
</evidence>
<keyword evidence="3 8" id="KW-0812">Transmembrane</keyword>
<sequence>MLVFVFKASLFGGTIIGHDSSTLKHIPVQVQKFPMDLKSALELLQNCLWMLANTSNFVLTLSITFFLGIYTACLSIIKTELENVVKKIDGLPPRKPTGEDSNIIEILIGSCLQAYNVLEDIIKDFDRHFTLELILIVLFSVLITSLQIFFVIFYFFIGKYINALWIGLYAMICTYQIYYLTSHCSSLDGAIKAVLDKLYCIDSDKISKHLFMKVSTMTLKLSTNAPTISPGQFFKVDRHLITSILAAITTYIVILIQFEAGDGSNGGTAWNDSCVPTIENVS</sequence>
<dbReference type="OrthoDB" id="6625921at2759"/>
<reference evidence="9" key="1">
    <citation type="submission" date="2021-06" db="EMBL/GenBank/DDBJ databases">
        <authorList>
            <person name="Hodson N. C."/>
            <person name="Mongue J. A."/>
            <person name="Jaron S. K."/>
        </authorList>
    </citation>
    <scope>NUCLEOTIDE SEQUENCE</scope>
</reference>
<comment type="subcellular location">
    <subcellularLocation>
        <location evidence="1">Cell membrane</location>
        <topology evidence="1">Multi-pass membrane protein</topology>
    </subcellularLocation>
</comment>
<evidence type="ECO:0000256" key="7">
    <source>
        <dbReference type="ARBA" id="ARBA00023224"/>
    </source>
</evidence>
<gene>
    <name evidence="9" type="ORF">AFUS01_LOCUS5606</name>
</gene>
<dbReference type="GO" id="GO:0050909">
    <property type="term" value="P:sensory perception of taste"/>
    <property type="evidence" value="ECO:0007669"/>
    <property type="project" value="InterPro"/>
</dbReference>
<dbReference type="EMBL" id="CAJVCH010035744">
    <property type="protein sequence ID" value="CAG7716076.1"/>
    <property type="molecule type" value="Genomic_DNA"/>
</dbReference>
<dbReference type="GO" id="GO:0005886">
    <property type="term" value="C:plasma membrane"/>
    <property type="evidence" value="ECO:0007669"/>
    <property type="project" value="UniProtKB-SubCell"/>
</dbReference>
<dbReference type="PANTHER" id="PTHR21143:SF121">
    <property type="entry name" value="GUSTATORY AND ODORANT RECEPTOR 21A"/>
    <property type="match status" value="1"/>
</dbReference>
<feature type="transmembrane region" description="Helical" evidence="8">
    <location>
        <begin position="240"/>
        <end position="258"/>
    </location>
</feature>
<comment type="caution">
    <text evidence="9">The sequence shown here is derived from an EMBL/GenBank/DDBJ whole genome shotgun (WGS) entry which is preliminary data.</text>
</comment>
<dbReference type="PANTHER" id="PTHR21143">
    <property type="entry name" value="INVERTEBRATE GUSTATORY RECEPTOR"/>
    <property type="match status" value="1"/>
</dbReference>
<dbReference type="GO" id="GO:0007165">
    <property type="term" value="P:signal transduction"/>
    <property type="evidence" value="ECO:0007669"/>
    <property type="project" value="UniProtKB-KW"/>
</dbReference>
<evidence type="ECO:0000256" key="3">
    <source>
        <dbReference type="ARBA" id="ARBA00022692"/>
    </source>
</evidence>
<keyword evidence="5 8" id="KW-0472">Membrane</keyword>
<dbReference type="Proteomes" id="UP000708208">
    <property type="component" value="Unassembled WGS sequence"/>
</dbReference>
<dbReference type="GO" id="GO:0043025">
    <property type="term" value="C:neuronal cell body"/>
    <property type="evidence" value="ECO:0007669"/>
    <property type="project" value="TreeGrafter"/>
</dbReference>
<evidence type="ECO:0000313" key="9">
    <source>
        <dbReference type="EMBL" id="CAG7716076.1"/>
    </source>
</evidence>
<proteinExistence type="predicted"/>
<evidence type="ECO:0000256" key="8">
    <source>
        <dbReference type="SAM" id="Phobius"/>
    </source>
</evidence>
<dbReference type="GO" id="GO:0030425">
    <property type="term" value="C:dendrite"/>
    <property type="evidence" value="ECO:0007669"/>
    <property type="project" value="TreeGrafter"/>
</dbReference>
<evidence type="ECO:0000313" key="10">
    <source>
        <dbReference type="Proteomes" id="UP000708208"/>
    </source>
</evidence>
<feature type="transmembrane region" description="Helical" evidence="8">
    <location>
        <begin position="163"/>
        <end position="181"/>
    </location>
</feature>
<dbReference type="AlphaFoldDB" id="A0A8J2J917"/>
<evidence type="ECO:0000256" key="4">
    <source>
        <dbReference type="ARBA" id="ARBA00022989"/>
    </source>
</evidence>
<protein>
    <recommendedName>
        <fullName evidence="11">Gustatory receptor</fullName>
    </recommendedName>
</protein>
<accession>A0A8J2J917</accession>
<keyword evidence="2" id="KW-1003">Cell membrane</keyword>
<evidence type="ECO:0008006" key="11">
    <source>
        <dbReference type="Google" id="ProtNLM"/>
    </source>
</evidence>
<keyword evidence="4 8" id="KW-1133">Transmembrane helix</keyword>
<dbReference type="Pfam" id="PF08395">
    <property type="entry name" value="7tm_7"/>
    <property type="match status" value="1"/>
</dbReference>
<organism evidence="9 10">
    <name type="scientific">Allacma fusca</name>
    <dbReference type="NCBI Taxonomy" id="39272"/>
    <lineage>
        <taxon>Eukaryota</taxon>
        <taxon>Metazoa</taxon>
        <taxon>Ecdysozoa</taxon>
        <taxon>Arthropoda</taxon>
        <taxon>Hexapoda</taxon>
        <taxon>Collembola</taxon>
        <taxon>Symphypleona</taxon>
        <taxon>Sminthuridae</taxon>
        <taxon>Allacma</taxon>
    </lineage>
</organism>
<dbReference type="InterPro" id="IPR013604">
    <property type="entry name" value="7TM_chemorcpt"/>
</dbReference>
<evidence type="ECO:0000256" key="2">
    <source>
        <dbReference type="ARBA" id="ARBA00022475"/>
    </source>
</evidence>
<dbReference type="GO" id="GO:0030424">
    <property type="term" value="C:axon"/>
    <property type="evidence" value="ECO:0007669"/>
    <property type="project" value="TreeGrafter"/>
</dbReference>
<evidence type="ECO:0000256" key="1">
    <source>
        <dbReference type="ARBA" id="ARBA00004651"/>
    </source>
</evidence>
<evidence type="ECO:0000256" key="5">
    <source>
        <dbReference type="ARBA" id="ARBA00023136"/>
    </source>
</evidence>
<feature type="transmembrane region" description="Helical" evidence="8">
    <location>
        <begin position="133"/>
        <end position="157"/>
    </location>
</feature>
<keyword evidence="10" id="KW-1185">Reference proteome</keyword>